<dbReference type="SFLD" id="SFLDG01140">
    <property type="entry name" value="C2.B:_Phosphomannomutase_and_P"/>
    <property type="match status" value="1"/>
</dbReference>
<dbReference type="PANTHER" id="PTHR10000">
    <property type="entry name" value="PHOSPHOSERINE PHOSPHATASE"/>
    <property type="match status" value="1"/>
</dbReference>
<dbReference type="Pfam" id="PF08282">
    <property type="entry name" value="Hydrolase_3"/>
    <property type="match status" value="1"/>
</dbReference>
<accession>A0A0X8H0J3</accession>
<dbReference type="InterPro" id="IPR036412">
    <property type="entry name" value="HAD-like_sf"/>
</dbReference>
<dbReference type="RefSeq" id="WP_067633030.1">
    <property type="nucleotide sequence ID" value="NZ_CP013213.1"/>
</dbReference>
<sequence length="273" mass="31065">MERLTEVKFIIADIDGTIVNEARDLTPKTKEILQAMNKQGILFGIASGRPVDEVSRTVHNWDLGFEADCYIGMNGAELFDLQTQKQYDYYILKKEWIKEIIDLMKPFSQEPYIYSHGVIKCVEDNLQISKSAQHAHKDVIVVEDISELYEEDNGKVMFRLDENKMAEVEAHFEALNLEHYKAFKTQPTLIEFANRKVSKAYALHKFCEMRGIAIEHVAAFGDTSNDNDMLEASGIGVCLKNGTDDTKAIADYITQLTNEEDGFADFVAQYILN</sequence>
<dbReference type="EMBL" id="CP013213">
    <property type="protein sequence ID" value="AMC93852.1"/>
    <property type="molecule type" value="Genomic_DNA"/>
</dbReference>
<keyword evidence="2" id="KW-1185">Reference proteome</keyword>
<dbReference type="OrthoDB" id="9781413at2"/>
<dbReference type="NCBIfam" id="TIGR01484">
    <property type="entry name" value="HAD-SF-IIB"/>
    <property type="match status" value="1"/>
</dbReference>
<dbReference type="STRING" id="1514105.AOC36_07595"/>
<dbReference type="SUPFAM" id="SSF56784">
    <property type="entry name" value="HAD-like"/>
    <property type="match status" value="1"/>
</dbReference>
<organism evidence="1 2">
    <name type="scientific">Erysipelothrix larvae</name>
    <dbReference type="NCBI Taxonomy" id="1514105"/>
    <lineage>
        <taxon>Bacteria</taxon>
        <taxon>Bacillati</taxon>
        <taxon>Bacillota</taxon>
        <taxon>Erysipelotrichia</taxon>
        <taxon>Erysipelotrichales</taxon>
        <taxon>Erysipelotrichaceae</taxon>
        <taxon>Erysipelothrix</taxon>
    </lineage>
</organism>
<dbReference type="InterPro" id="IPR006379">
    <property type="entry name" value="HAD-SF_hydro_IIB"/>
</dbReference>
<evidence type="ECO:0008006" key="3">
    <source>
        <dbReference type="Google" id="ProtNLM"/>
    </source>
</evidence>
<protein>
    <recommendedName>
        <fullName evidence="3">Hydrolase</fullName>
    </recommendedName>
</protein>
<dbReference type="Gene3D" id="3.40.50.1000">
    <property type="entry name" value="HAD superfamily/HAD-like"/>
    <property type="match status" value="1"/>
</dbReference>
<dbReference type="GO" id="GO:0005829">
    <property type="term" value="C:cytosol"/>
    <property type="evidence" value="ECO:0007669"/>
    <property type="project" value="TreeGrafter"/>
</dbReference>
<dbReference type="GO" id="GO:0016791">
    <property type="term" value="F:phosphatase activity"/>
    <property type="evidence" value="ECO:0007669"/>
    <property type="project" value="UniProtKB-ARBA"/>
</dbReference>
<dbReference type="AlphaFoldDB" id="A0A0X8H0J3"/>
<dbReference type="KEGG" id="erl:AOC36_07595"/>
<gene>
    <name evidence="1" type="ORF">AOC36_07595</name>
</gene>
<dbReference type="InterPro" id="IPR023214">
    <property type="entry name" value="HAD_sf"/>
</dbReference>
<dbReference type="InterPro" id="IPR000150">
    <property type="entry name" value="Cof"/>
</dbReference>
<reference evidence="1 2" key="1">
    <citation type="submission" date="2015-10" db="EMBL/GenBank/DDBJ databases">
        <title>Erysipelothrix larvae sp. LV19 isolated from the larval gut of the rhinoceros beetle, Trypoxylus dichotomus.</title>
        <authorList>
            <person name="Lim S."/>
            <person name="Kim B.-C."/>
        </authorList>
    </citation>
    <scope>NUCLEOTIDE SEQUENCE [LARGE SCALE GENOMIC DNA]</scope>
    <source>
        <strain evidence="1 2">LV19</strain>
    </source>
</reference>
<dbReference type="PROSITE" id="PS01228">
    <property type="entry name" value="COF_1"/>
    <property type="match status" value="1"/>
</dbReference>
<evidence type="ECO:0000313" key="2">
    <source>
        <dbReference type="Proteomes" id="UP000063781"/>
    </source>
</evidence>
<evidence type="ECO:0000313" key="1">
    <source>
        <dbReference type="EMBL" id="AMC93852.1"/>
    </source>
</evidence>
<proteinExistence type="predicted"/>
<dbReference type="NCBIfam" id="TIGR00099">
    <property type="entry name" value="Cof-subfamily"/>
    <property type="match status" value="1"/>
</dbReference>
<dbReference type="PANTHER" id="PTHR10000:SF8">
    <property type="entry name" value="HAD SUPERFAMILY HYDROLASE-LIKE, TYPE 3"/>
    <property type="match status" value="1"/>
</dbReference>
<dbReference type="Gene3D" id="3.30.1240.10">
    <property type="match status" value="1"/>
</dbReference>
<dbReference type="Proteomes" id="UP000063781">
    <property type="component" value="Chromosome"/>
</dbReference>
<dbReference type="GO" id="GO:0000287">
    <property type="term" value="F:magnesium ion binding"/>
    <property type="evidence" value="ECO:0007669"/>
    <property type="project" value="TreeGrafter"/>
</dbReference>
<name>A0A0X8H0J3_9FIRM</name>
<dbReference type="SFLD" id="SFLDS00003">
    <property type="entry name" value="Haloacid_Dehalogenase"/>
    <property type="match status" value="1"/>
</dbReference>